<comment type="caution">
    <text evidence="1">The sequence shown here is derived from an EMBL/GenBank/DDBJ whole genome shotgun (WGS) entry which is preliminary data.</text>
</comment>
<protein>
    <recommendedName>
        <fullName evidence="3">Integrase</fullName>
    </recommendedName>
</protein>
<name>A0AAW9CX94_BURTH</name>
<evidence type="ECO:0008006" key="3">
    <source>
        <dbReference type="Google" id="ProtNLM"/>
    </source>
</evidence>
<organism evidence="1 2">
    <name type="scientific">Burkholderia thailandensis</name>
    <dbReference type="NCBI Taxonomy" id="57975"/>
    <lineage>
        <taxon>Bacteria</taxon>
        <taxon>Pseudomonadati</taxon>
        <taxon>Pseudomonadota</taxon>
        <taxon>Betaproteobacteria</taxon>
        <taxon>Burkholderiales</taxon>
        <taxon>Burkholderiaceae</taxon>
        <taxon>Burkholderia</taxon>
        <taxon>pseudomallei group</taxon>
    </lineage>
</organism>
<dbReference type="EMBL" id="QXCT01000002">
    <property type="protein sequence ID" value="MDW9254772.1"/>
    <property type="molecule type" value="Genomic_DNA"/>
</dbReference>
<accession>A0AAW9CX94</accession>
<dbReference type="Proteomes" id="UP001272137">
    <property type="component" value="Unassembled WGS sequence"/>
</dbReference>
<gene>
    <name evidence="1" type="ORF">C7S16_4028</name>
</gene>
<evidence type="ECO:0000313" key="1">
    <source>
        <dbReference type="EMBL" id="MDW9254772.1"/>
    </source>
</evidence>
<sequence length="51" mass="5629">MATEPETDLIKLVRDVQAGIVKPTVTGIRLHLRCSQARATTLRRQLTDLAA</sequence>
<reference evidence="1" key="1">
    <citation type="submission" date="2018-08" db="EMBL/GenBank/DDBJ databases">
        <title>Identification of Burkholderia cepacia strains that express a Burkholderia pseudomallei-like capsular polysaccharide.</title>
        <authorList>
            <person name="Burtnick M.N."/>
            <person name="Vongsouvath M."/>
            <person name="Newton P."/>
            <person name="Wuthiekanun V."/>
            <person name="Limmathurotsakul D."/>
            <person name="Brett P.J."/>
            <person name="Chantratita N."/>
            <person name="Dance D.A."/>
        </authorList>
    </citation>
    <scope>NUCLEOTIDE SEQUENCE</scope>
    <source>
        <strain evidence="1">SBXCC001</strain>
    </source>
</reference>
<evidence type="ECO:0000313" key="2">
    <source>
        <dbReference type="Proteomes" id="UP001272137"/>
    </source>
</evidence>
<proteinExistence type="predicted"/>
<dbReference type="AlphaFoldDB" id="A0AAW9CX94"/>